<feature type="region of interest" description="Disordered" evidence="4">
    <location>
        <begin position="534"/>
        <end position="750"/>
    </location>
</feature>
<feature type="compositionally biased region" description="Basic and acidic residues" evidence="4">
    <location>
        <begin position="534"/>
        <end position="595"/>
    </location>
</feature>
<dbReference type="InterPro" id="IPR028889">
    <property type="entry name" value="USP"/>
</dbReference>
<evidence type="ECO:0000313" key="9">
    <source>
        <dbReference type="Proteomes" id="UP000242188"/>
    </source>
</evidence>
<evidence type="ECO:0000313" key="8">
    <source>
        <dbReference type="EMBL" id="OWF37850.1"/>
    </source>
</evidence>
<dbReference type="Pfam" id="PF00443">
    <property type="entry name" value="UCH"/>
    <property type="match status" value="1"/>
</dbReference>
<feature type="region of interest" description="Disordered" evidence="4">
    <location>
        <begin position="369"/>
        <end position="410"/>
    </location>
</feature>
<sequence>MPGRTVKDVYMATSMTDLNKLVDISKQKLGNNPRLLIKTSDTMLKGAEECDLMGDEEKAYVLFMRFFNIITAVKKMPEYRKQKDFYDKLIGQKNVLKCMDKAEDLSKSLKNRYDYCEAQEIAKKLSTLDSSSPEEKKVDKTSEIEADKNSDGGEKTKTQSKESTPDPVSAPPPQPEGQITPVQLFSLLKESDEQMAIMDVRPAAEFEESHIQHRTCINVPAEIVSPGTTVTVIEKTLPEDSRSLWQQRGHLDHIVLVDWSSTLDKVTIGTTLRTLKDALFKYDSTVIIRSEPVVLEGGYDQWLYHYPQLTTNPHIKHSSVSTITSAPSLDFDYPDDINVEDILNPKKTPAPEKSTDLSDSLLQFAQGMTDQSGPMNRLTQVNGDIGGVMPRIDRSTKPRIGTNQNTTQDRPITFVTGSDLYPSVSRSLNGSERSNTIPESKGLSTDDAVSLETKSNSALSKYSEELEKEKSELERIRQQKAEELASFQKEKERIAKERESRIERMKSEEDQLSKMEQMKAVQAKDLADLLRKKKKLEEDIKRETTAGIQDEKRKYQEEEARKVELIRVRQEEEEKKRRMEEVMRLREERKRKETDGQDAVNSAQNQAKQIEEENKQKLREASERAEKLRQEKERKKLADSKDKEEREKAAEAARQRDQERREREAQAQIDAQRRQQEELKRQKEDRDKQEIYRQDKEREERERKLQDEKSRADLALRLAQDKMKQLNDKPQVRTIPSPNLPEGWEKKRDNKTGRYFYVDHKNSLTQWEPPFVYQPDLRKDSGIQDPLRTPQRGMYKTKLKDESEQGRSGGLKRSFSSPDITKLMEEETLRKPDLPSVDRSKKPTPRVEPRPQPASTRPRNLNPTYGNVGSALTGLRNLGNTCYMNSIIQCLDNCAPLVQYFLTDRYLYDINRDGGPDSYGYQVVDEFVVIVKALWSGQYRNITPRDFKYIVGKYQPMFAGCDQQDSQEFLTFVLDGLNEGLNKVKEKPKLPDTDNDKLPEIQAAAVAWRRHCLMYQSIIVDLFQGMLRSTLTCLTCKHKSVTFEVFMYLSLPIPSGSRCSLQDCLQEFLKVEKMTGSSRWKCPNCRVQRDTEKKIDIWKLPPLLIIALNRFVWEGMWRQKINSYVDFPVNDLSLEKFTRGPGTNPHYQLYGVSSVFVFRTDTAYCKNAVSKKWYKFDDHEVFDMSSSEVKVDFCWICAVLHNDELHSSYVSPTILTKSLQSSLMTSSLVNKTQCYRNNLVDDVITCHQDPVDCPDDN</sequence>
<feature type="region of interest" description="Disordered" evidence="4">
    <location>
        <begin position="422"/>
        <end position="458"/>
    </location>
</feature>
<feature type="compositionally biased region" description="Polar residues" evidence="4">
    <location>
        <begin position="853"/>
        <end position="865"/>
    </location>
</feature>
<dbReference type="PANTHER" id="PTHR21646">
    <property type="entry name" value="UBIQUITIN CARBOXYL-TERMINAL HYDROLASE"/>
    <property type="match status" value="1"/>
</dbReference>
<feature type="region of interest" description="Disordered" evidence="4">
    <location>
        <begin position="487"/>
        <end position="519"/>
    </location>
</feature>
<dbReference type="Gene3D" id="2.20.70.10">
    <property type="match status" value="1"/>
</dbReference>
<feature type="compositionally biased region" description="Basic and acidic residues" evidence="4">
    <location>
        <begin position="822"/>
        <end position="849"/>
    </location>
</feature>
<dbReference type="InterPro" id="IPR036020">
    <property type="entry name" value="WW_dom_sf"/>
</dbReference>
<dbReference type="EC" id="3.4.19.12" evidence="3"/>
<evidence type="ECO:0000259" key="5">
    <source>
        <dbReference type="PROSITE" id="PS50020"/>
    </source>
</evidence>
<dbReference type="InterPro" id="IPR050185">
    <property type="entry name" value="Ub_carboxyl-term_hydrolase"/>
</dbReference>
<dbReference type="InterPro" id="IPR001394">
    <property type="entry name" value="Peptidase_C19_UCH"/>
</dbReference>
<evidence type="ECO:0000256" key="2">
    <source>
        <dbReference type="ARBA" id="ARBA00009085"/>
    </source>
</evidence>
<dbReference type="Gene3D" id="3.90.70.10">
    <property type="entry name" value="Cysteine proteinases"/>
    <property type="match status" value="1"/>
</dbReference>
<dbReference type="GO" id="GO:0016579">
    <property type="term" value="P:protein deubiquitination"/>
    <property type="evidence" value="ECO:0007669"/>
    <property type="project" value="InterPro"/>
</dbReference>
<feature type="compositionally biased region" description="Polar residues" evidence="4">
    <location>
        <begin position="599"/>
        <end position="608"/>
    </location>
</feature>
<evidence type="ECO:0000259" key="6">
    <source>
        <dbReference type="PROSITE" id="PS50206"/>
    </source>
</evidence>
<comment type="caution">
    <text evidence="8">The sequence shown here is derived from an EMBL/GenBank/DDBJ whole genome shotgun (WGS) entry which is preliminary data.</text>
</comment>
<comment type="catalytic activity">
    <reaction evidence="1">
        <text>Thiol-dependent hydrolysis of ester, thioester, amide, peptide and isopeptide bonds formed by the C-terminal Gly of ubiquitin (a 76-residue protein attached to proteins as an intracellular targeting signal).</text>
        <dbReference type="EC" id="3.4.19.12"/>
    </reaction>
</comment>
<dbReference type="InterPro" id="IPR001202">
    <property type="entry name" value="WW_dom"/>
</dbReference>
<feature type="region of interest" description="Disordered" evidence="4">
    <location>
        <begin position="127"/>
        <end position="179"/>
    </location>
</feature>
<feature type="region of interest" description="Disordered" evidence="4">
    <location>
        <begin position="773"/>
        <end position="865"/>
    </location>
</feature>
<dbReference type="PROSITE" id="PS01159">
    <property type="entry name" value="WW_DOMAIN_1"/>
    <property type="match status" value="1"/>
</dbReference>
<dbReference type="PROSITE" id="PS00972">
    <property type="entry name" value="USP_1"/>
    <property type="match status" value="1"/>
</dbReference>
<dbReference type="InterPro" id="IPR038765">
    <property type="entry name" value="Papain-like_cys_pep_sf"/>
</dbReference>
<reference evidence="8 9" key="1">
    <citation type="journal article" date="2017" name="Nat. Ecol. Evol.">
        <title>Scallop genome provides insights into evolution of bilaterian karyotype and development.</title>
        <authorList>
            <person name="Wang S."/>
            <person name="Zhang J."/>
            <person name="Jiao W."/>
            <person name="Li J."/>
            <person name="Xun X."/>
            <person name="Sun Y."/>
            <person name="Guo X."/>
            <person name="Huan P."/>
            <person name="Dong B."/>
            <person name="Zhang L."/>
            <person name="Hu X."/>
            <person name="Sun X."/>
            <person name="Wang J."/>
            <person name="Zhao C."/>
            <person name="Wang Y."/>
            <person name="Wang D."/>
            <person name="Huang X."/>
            <person name="Wang R."/>
            <person name="Lv J."/>
            <person name="Li Y."/>
            <person name="Zhang Z."/>
            <person name="Liu B."/>
            <person name="Lu W."/>
            <person name="Hui Y."/>
            <person name="Liang J."/>
            <person name="Zhou Z."/>
            <person name="Hou R."/>
            <person name="Li X."/>
            <person name="Liu Y."/>
            <person name="Li H."/>
            <person name="Ning X."/>
            <person name="Lin Y."/>
            <person name="Zhao L."/>
            <person name="Xing Q."/>
            <person name="Dou J."/>
            <person name="Li Y."/>
            <person name="Mao J."/>
            <person name="Guo H."/>
            <person name="Dou H."/>
            <person name="Li T."/>
            <person name="Mu C."/>
            <person name="Jiang W."/>
            <person name="Fu Q."/>
            <person name="Fu X."/>
            <person name="Miao Y."/>
            <person name="Liu J."/>
            <person name="Yu Q."/>
            <person name="Li R."/>
            <person name="Liao H."/>
            <person name="Li X."/>
            <person name="Kong Y."/>
            <person name="Jiang Z."/>
            <person name="Chourrout D."/>
            <person name="Li R."/>
            <person name="Bao Z."/>
        </authorList>
    </citation>
    <scope>NUCLEOTIDE SEQUENCE [LARGE SCALE GENOMIC DNA]</scope>
    <source>
        <strain evidence="8 9">PY_sf001</strain>
    </source>
</reference>
<name>A0A210PMW4_MIZYE</name>
<dbReference type="SMART" id="SM00456">
    <property type="entry name" value="WW"/>
    <property type="match status" value="1"/>
</dbReference>
<dbReference type="GO" id="GO:0004843">
    <property type="term" value="F:cysteine-type deubiquitinase activity"/>
    <property type="evidence" value="ECO:0007669"/>
    <property type="project" value="UniProtKB-EC"/>
</dbReference>
<dbReference type="SUPFAM" id="SSF54001">
    <property type="entry name" value="Cysteine proteinases"/>
    <property type="match status" value="1"/>
</dbReference>
<dbReference type="InterPro" id="IPR018200">
    <property type="entry name" value="USP_CS"/>
</dbReference>
<dbReference type="CDD" id="cd02674">
    <property type="entry name" value="Peptidase_C19R"/>
    <property type="match status" value="1"/>
</dbReference>
<feature type="domain" description="Rhodanese" evidence="6">
    <location>
        <begin position="191"/>
        <end position="311"/>
    </location>
</feature>
<feature type="domain" description="WW" evidence="5">
    <location>
        <begin position="738"/>
        <end position="772"/>
    </location>
</feature>
<dbReference type="Pfam" id="PF00581">
    <property type="entry name" value="Rhodanese"/>
    <property type="match status" value="1"/>
</dbReference>
<dbReference type="Proteomes" id="UP000242188">
    <property type="component" value="Unassembled WGS sequence"/>
</dbReference>
<dbReference type="OrthoDB" id="292964at2759"/>
<dbReference type="AlphaFoldDB" id="A0A210PMW4"/>
<dbReference type="InterPro" id="IPR036873">
    <property type="entry name" value="Rhodanese-like_dom_sf"/>
</dbReference>
<dbReference type="STRING" id="6573.A0A210PMW4"/>
<dbReference type="SUPFAM" id="SSF51045">
    <property type="entry name" value="WW domain"/>
    <property type="match status" value="1"/>
</dbReference>
<comment type="similarity">
    <text evidence="2">Belongs to the peptidase C19 family.</text>
</comment>
<evidence type="ECO:0000259" key="7">
    <source>
        <dbReference type="PROSITE" id="PS50235"/>
    </source>
</evidence>
<proteinExistence type="inferred from homology"/>
<dbReference type="PANTHER" id="PTHR21646:SF46">
    <property type="entry name" value="UBIQUITIN CARBOXYL-TERMINAL HYDROLASE"/>
    <property type="match status" value="1"/>
</dbReference>
<dbReference type="Gene3D" id="1.20.58.80">
    <property type="entry name" value="Phosphotransferase system, lactose/cellobiose-type IIA subunit"/>
    <property type="match status" value="1"/>
</dbReference>
<dbReference type="SUPFAM" id="SSF52821">
    <property type="entry name" value="Rhodanese/Cell cycle control phosphatase"/>
    <property type="match status" value="1"/>
</dbReference>
<evidence type="ECO:0000256" key="3">
    <source>
        <dbReference type="ARBA" id="ARBA00012759"/>
    </source>
</evidence>
<dbReference type="EMBL" id="NEDP02005578">
    <property type="protein sequence ID" value="OWF37850.1"/>
    <property type="molecule type" value="Genomic_DNA"/>
</dbReference>
<dbReference type="FunFam" id="3.40.250.10:FF:000017">
    <property type="entry name" value="ubiquitin carboxyl-terminal hydrolase 8"/>
    <property type="match status" value="1"/>
</dbReference>
<protein>
    <recommendedName>
        <fullName evidence="3">ubiquitinyl hydrolase 1</fullName>
        <ecNumber evidence="3">3.4.19.12</ecNumber>
    </recommendedName>
</protein>
<gene>
    <name evidence="8" type="ORF">KP79_PYT22640</name>
</gene>
<dbReference type="SUPFAM" id="SSF140856">
    <property type="entry name" value="USP8 N-terminal domain-like"/>
    <property type="match status" value="1"/>
</dbReference>
<dbReference type="CDD" id="cd00201">
    <property type="entry name" value="WW"/>
    <property type="match status" value="1"/>
</dbReference>
<keyword evidence="8" id="KW-0378">Hydrolase</keyword>
<dbReference type="PROSITE" id="PS50235">
    <property type="entry name" value="USP_3"/>
    <property type="match status" value="1"/>
</dbReference>
<dbReference type="InterPro" id="IPR015063">
    <property type="entry name" value="USP8_dimer"/>
</dbReference>
<dbReference type="Pfam" id="PF00397">
    <property type="entry name" value="WW"/>
    <property type="match status" value="1"/>
</dbReference>
<dbReference type="Pfam" id="PF08969">
    <property type="entry name" value="USP8_dimer"/>
    <property type="match status" value="1"/>
</dbReference>
<feature type="compositionally biased region" description="Polar residues" evidence="4">
    <location>
        <begin position="369"/>
        <end position="382"/>
    </location>
</feature>
<feature type="compositionally biased region" description="Basic and acidic residues" evidence="4">
    <location>
        <begin position="133"/>
        <end position="164"/>
    </location>
</feature>
<feature type="compositionally biased region" description="Polar residues" evidence="4">
    <location>
        <begin position="424"/>
        <end position="438"/>
    </location>
</feature>
<dbReference type="Gene3D" id="3.40.250.10">
    <property type="entry name" value="Rhodanese-like domain"/>
    <property type="match status" value="1"/>
</dbReference>
<evidence type="ECO:0000256" key="4">
    <source>
        <dbReference type="SAM" id="MobiDB-lite"/>
    </source>
</evidence>
<evidence type="ECO:0000256" key="1">
    <source>
        <dbReference type="ARBA" id="ARBA00000707"/>
    </source>
</evidence>
<feature type="compositionally biased region" description="Basic and acidic residues" evidence="4">
    <location>
        <begin position="609"/>
        <end position="731"/>
    </location>
</feature>
<dbReference type="PROSITE" id="PS50020">
    <property type="entry name" value="WW_DOMAIN_2"/>
    <property type="match status" value="1"/>
</dbReference>
<organism evidence="8 9">
    <name type="scientific">Mizuhopecten yessoensis</name>
    <name type="common">Japanese scallop</name>
    <name type="synonym">Patinopecten yessoensis</name>
    <dbReference type="NCBI Taxonomy" id="6573"/>
    <lineage>
        <taxon>Eukaryota</taxon>
        <taxon>Metazoa</taxon>
        <taxon>Spiralia</taxon>
        <taxon>Lophotrochozoa</taxon>
        <taxon>Mollusca</taxon>
        <taxon>Bivalvia</taxon>
        <taxon>Autobranchia</taxon>
        <taxon>Pteriomorphia</taxon>
        <taxon>Pectinida</taxon>
        <taxon>Pectinoidea</taxon>
        <taxon>Pectinidae</taxon>
        <taxon>Mizuhopecten</taxon>
    </lineage>
</organism>
<feature type="compositionally biased region" description="Polar residues" evidence="4">
    <location>
        <begin position="401"/>
        <end position="410"/>
    </location>
</feature>
<feature type="compositionally biased region" description="Basic and acidic residues" evidence="4">
    <location>
        <begin position="487"/>
        <end position="517"/>
    </location>
</feature>
<feature type="domain" description="USP" evidence="7">
    <location>
        <begin position="873"/>
        <end position="1202"/>
    </location>
</feature>
<dbReference type="PROSITE" id="PS50206">
    <property type="entry name" value="RHODANESE_3"/>
    <property type="match status" value="1"/>
</dbReference>
<dbReference type="SMART" id="SM00450">
    <property type="entry name" value="RHOD"/>
    <property type="match status" value="1"/>
</dbReference>
<keyword evidence="9" id="KW-1185">Reference proteome</keyword>
<accession>A0A210PMW4</accession>
<dbReference type="InterPro" id="IPR001763">
    <property type="entry name" value="Rhodanese-like_dom"/>
</dbReference>